<name>A0A5C3Q237_9AGAR</name>
<feature type="compositionally biased region" description="Basic residues" evidence="1">
    <location>
        <begin position="282"/>
        <end position="293"/>
    </location>
</feature>
<evidence type="ECO:0000313" key="3">
    <source>
        <dbReference type="EMBL" id="TFK95119.1"/>
    </source>
</evidence>
<sequence length="425" mass="46429">MALLVVVAENNAPDGMPYLFKTDSQSIPDTLTGGFWRLDSNTIPDQTTDIDNDKSMRTAIFDCEQPIVKSATFLGFIYLPPVSLDLTFQDLPVNTFSGDVVSLQVEPMATADASVDSLQVEPTADAAVETVSAEPDPAPSDVSASVVQGGQTCGSSIGAMVGSVFGGVAALVLLASLLLMLRARKTRQRQPMPATLTRSQPFPKDLEALHNLEDIQLFSHHVYYPLKQLRQSGKESERKDVARITRSSMITENNAMDALSRSNTAAAAVLDFVLDSGGHAKNPLKKSKLRSKKTRDQASLQEAEVTVEGAPSPDDQQSSSTGTSMATLLIDLEEQDLTTASDLPFKASQQEPHRRDDALRAESWNASNASGSPPLSTRPRRRRQLEPRPRRTAVVLQNQMQTSQESLNEIHARLEEKDQPRRYTQ</sequence>
<feature type="region of interest" description="Disordered" evidence="1">
    <location>
        <begin position="340"/>
        <end position="425"/>
    </location>
</feature>
<accession>A0A5C3Q237</accession>
<protein>
    <submittedName>
        <fullName evidence="3">Uncharacterized protein</fullName>
    </submittedName>
</protein>
<gene>
    <name evidence="3" type="ORF">BDV98DRAFT_587331</name>
</gene>
<feature type="compositionally biased region" description="Basic and acidic residues" evidence="1">
    <location>
        <begin position="408"/>
        <end position="425"/>
    </location>
</feature>
<dbReference type="Proteomes" id="UP000305067">
    <property type="component" value="Unassembled WGS sequence"/>
</dbReference>
<keyword evidence="2" id="KW-1133">Transmembrane helix</keyword>
<feature type="compositionally biased region" description="Polar residues" evidence="1">
    <location>
        <begin position="395"/>
        <end position="407"/>
    </location>
</feature>
<dbReference type="EMBL" id="ML178945">
    <property type="protein sequence ID" value="TFK95119.1"/>
    <property type="molecule type" value="Genomic_DNA"/>
</dbReference>
<keyword evidence="2" id="KW-0812">Transmembrane</keyword>
<feature type="region of interest" description="Disordered" evidence="1">
    <location>
        <begin position="280"/>
        <end position="322"/>
    </location>
</feature>
<reference evidence="3 4" key="1">
    <citation type="journal article" date="2019" name="Nat. Ecol. Evol.">
        <title>Megaphylogeny resolves global patterns of mushroom evolution.</title>
        <authorList>
            <person name="Varga T."/>
            <person name="Krizsan K."/>
            <person name="Foldi C."/>
            <person name="Dima B."/>
            <person name="Sanchez-Garcia M."/>
            <person name="Sanchez-Ramirez S."/>
            <person name="Szollosi G.J."/>
            <person name="Szarkandi J.G."/>
            <person name="Papp V."/>
            <person name="Albert L."/>
            <person name="Andreopoulos W."/>
            <person name="Angelini C."/>
            <person name="Antonin V."/>
            <person name="Barry K.W."/>
            <person name="Bougher N.L."/>
            <person name="Buchanan P."/>
            <person name="Buyck B."/>
            <person name="Bense V."/>
            <person name="Catcheside P."/>
            <person name="Chovatia M."/>
            <person name="Cooper J."/>
            <person name="Damon W."/>
            <person name="Desjardin D."/>
            <person name="Finy P."/>
            <person name="Geml J."/>
            <person name="Haridas S."/>
            <person name="Hughes K."/>
            <person name="Justo A."/>
            <person name="Karasinski D."/>
            <person name="Kautmanova I."/>
            <person name="Kiss B."/>
            <person name="Kocsube S."/>
            <person name="Kotiranta H."/>
            <person name="LaButti K.M."/>
            <person name="Lechner B.E."/>
            <person name="Liimatainen K."/>
            <person name="Lipzen A."/>
            <person name="Lukacs Z."/>
            <person name="Mihaltcheva S."/>
            <person name="Morgado L.N."/>
            <person name="Niskanen T."/>
            <person name="Noordeloos M.E."/>
            <person name="Ohm R.A."/>
            <person name="Ortiz-Santana B."/>
            <person name="Ovrebo C."/>
            <person name="Racz N."/>
            <person name="Riley R."/>
            <person name="Savchenko A."/>
            <person name="Shiryaev A."/>
            <person name="Soop K."/>
            <person name="Spirin V."/>
            <person name="Szebenyi C."/>
            <person name="Tomsovsky M."/>
            <person name="Tulloss R.E."/>
            <person name="Uehling J."/>
            <person name="Grigoriev I.V."/>
            <person name="Vagvolgyi C."/>
            <person name="Papp T."/>
            <person name="Martin F.M."/>
            <person name="Miettinen O."/>
            <person name="Hibbett D.S."/>
            <person name="Nagy L.G."/>
        </authorList>
    </citation>
    <scope>NUCLEOTIDE SEQUENCE [LARGE SCALE GENOMIC DNA]</scope>
    <source>
        <strain evidence="3 4">CBS 309.79</strain>
    </source>
</reference>
<feature type="compositionally biased region" description="Basic and acidic residues" evidence="1">
    <location>
        <begin position="351"/>
        <end position="360"/>
    </location>
</feature>
<evidence type="ECO:0000256" key="2">
    <source>
        <dbReference type="SAM" id="Phobius"/>
    </source>
</evidence>
<keyword evidence="4" id="KW-1185">Reference proteome</keyword>
<proteinExistence type="predicted"/>
<dbReference type="AlphaFoldDB" id="A0A5C3Q237"/>
<evidence type="ECO:0000256" key="1">
    <source>
        <dbReference type="SAM" id="MobiDB-lite"/>
    </source>
</evidence>
<keyword evidence="2" id="KW-0472">Membrane</keyword>
<feature type="transmembrane region" description="Helical" evidence="2">
    <location>
        <begin position="157"/>
        <end position="181"/>
    </location>
</feature>
<organism evidence="3 4">
    <name type="scientific">Pterulicium gracile</name>
    <dbReference type="NCBI Taxonomy" id="1884261"/>
    <lineage>
        <taxon>Eukaryota</taxon>
        <taxon>Fungi</taxon>
        <taxon>Dikarya</taxon>
        <taxon>Basidiomycota</taxon>
        <taxon>Agaricomycotina</taxon>
        <taxon>Agaricomycetes</taxon>
        <taxon>Agaricomycetidae</taxon>
        <taxon>Agaricales</taxon>
        <taxon>Pleurotineae</taxon>
        <taxon>Pterulaceae</taxon>
        <taxon>Pterulicium</taxon>
    </lineage>
</organism>
<evidence type="ECO:0000313" key="4">
    <source>
        <dbReference type="Proteomes" id="UP000305067"/>
    </source>
</evidence>